<dbReference type="InterPro" id="IPR019734">
    <property type="entry name" value="TPR_rpt"/>
</dbReference>
<proteinExistence type="predicted"/>
<dbReference type="AlphaFoldDB" id="A0A7W0CAR5"/>
<organism evidence="2 3">
    <name type="scientific">Desulfosalsimonas propionicica</name>
    <dbReference type="NCBI Taxonomy" id="332175"/>
    <lineage>
        <taxon>Bacteria</taxon>
        <taxon>Pseudomonadati</taxon>
        <taxon>Thermodesulfobacteriota</taxon>
        <taxon>Desulfobacteria</taxon>
        <taxon>Desulfobacterales</taxon>
        <taxon>Desulfosalsimonadaceae</taxon>
        <taxon>Desulfosalsimonas</taxon>
    </lineage>
</organism>
<dbReference type="SMART" id="SM00028">
    <property type="entry name" value="TPR"/>
    <property type="match status" value="3"/>
</dbReference>
<dbReference type="EMBL" id="JACDUS010000007">
    <property type="protein sequence ID" value="MBA2882222.1"/>
    <property type="molecule type" value="Genomic_DNA"/>
</dbReference>
<dbReference type="PROSITE" id="PS50005">
    <property type="entry name" value="TPR"/>
    <property type="match status" value="1"/>
</dbReference>
<sequence>MSAKSRQYLLFAGMLCFLLAAVPWAYTRIHQDEVLSHHARQAFMANDYQKAAKLYRMALEKGIDDPAAWHRLGDTYLALEKFDKALDAFLQIKQKSPDNLSLQMKLAQVHLLNNNPDHALAIIERVLDQKPDWDIALVWQARILSRRGRFQEAIDIYYRILGEKS</sequence>
<comment type="caution">
    <text evidence="2">The sequence shown here is derived from an EMBL/GenBank/DDBJ whole genome shotgun (WGS) entry which is preliminary data.</text>
</comment>
<evidence type="ECO:0000256" key="1">
    <source>
        <dbReference type="PROSITE-ProRule" id="PRU00339"/>
    </source>
</evidence>
<gene>
    <name evidence="2" type="ORF">HNR65_002563</name>
</gene>
<dbReference type="PANTHER" id="PTHR12558">
    <property type="entry name" value="CELL DIVISION CYCLE 16,23,27"/>
    <property type="match status" value="1"/>
</dbReference>
<feature type="repeat" description="TPR" evidence="1">
    <location>
        <begin position="66"/>
        <end position="99"/>
    </location>
</feature>
<dbReference type="SUPFAM" id="SSF48452">
    <property type="entry name" value="TPR-like"/>
    <property type="match status" value="1"/>
</dbReference>
<reference evidence="2 3" key="1">
    <citation type="submission" date="2020-07" db="EMBL/GenBank/DDBJ databases">
        <title>Genomic Encyclopedia of Type Strains, Phase IV (KMG-IV): sequencing the most valuable type-strain genomes for metagenomic binning, comparative biology and taxonomic classification.</title>
        <authorList>
            <person name="Goeker M."/>
        </authorList>
    </citation>
    <scope>NUCLEOTIDE SEQUENCE [LARGE SCALE GENOMIC DNA]</scope>
    <source>
        <strain evidence="2 3">DSM 17721</strain>
    </source>
</reference>
<dbReference type="Pfam" id="PF14559">
    <property type="entry name" value="TPR_19"/>
    <property type="match status" value="1"/>
</dbReference>
<keyword evidence="3" id="KW-1185">Reference proteome</keyword>
<protein>
    <submittedName>
        <fullName evidence="2">Tetratricopeptide (TPR) repeat protein</fullName>
    </submittedName>
</protein>
<evidence type="ECO:0000313" key="3">
    <source>
        <dbReference type="Proteomes" id="UP000525298"/>
    </source>
</evidence>
<name>A0A7W0CAR5_9BACT</name>
<dbReference type="Proteomes" id="UP000525298">
    <property type="component" value="Unassembled WGS sequence"/>
</dbReference>
<dbReference type="Gene3D" id="1.25.40.10">
    <property type="entry name" value="Tetratricopeptide repeat domain"/>
    <property type="match status" value="1"/>
</dbReference>
<accession>A0A7W0CAR5</accession>
<evidence type="ECO:0000313" key="2">
    <source>
        <dbReference type="EMBL" id="MBA2882222.1"/>
    </source>
</evidence>
<dbReference type="RefSeq" id="WP_181551865.1">
    <property type="nucleotide sequence ID" value="NZ_JACDUS010000007.1"/>
</dbReference>
<dbReference type="InterPro" id="IPR011990">
    <property type="entry name" value="TPR-like_helical_dom_sf"/>
</dbReference>
<keyword evidence="1" id="KW-0802">TPR repeat</keyword>
<dbReference type="PANTHER" id="PTHR12558:SF13">
    <property type="entry name" value="CELL DIVISION CYCLE PROTEIN 27 HOMOLOG"/>
    <property type="match status" value="1"/>
</dbReference>